<accession>A0A3P3DNP4</accession>
<evidence type="ECO:0000259" key="7">
    <source>
        <dbReference type="SMART" id="SM00563"/>
    </source>
</evidence>
<dbReference type="AlphaFoldDB" id="A0A3P3DNP4"/>
<dbReference type="PANTHER" id="PTHR12563">
    <property type="entry name" value="GLYCEROL-3-PHOSPHATE ACYLTRANSFERASE"/>
    <property type="match status" value="1"/>
</dbReference>
<dbReference type="GO" id="GO:0016024">
    <property type="term" value="P:CDP-diacylglycerol biosynthetic process"/>
    <property type="evidence" value="ECO:0007669"/>
    <property type="project" value="UniProtKB-UniPathway"/>
</dbReference>
<feature type="transmembrane region" description="Helical" evidence="6">
    <location>
        <begin position="6"/>
        <end position="28"/>
    </location>
</feature>
<dbReference type="UniPathway" id="UPA00557">
    <property type="reaction ID" value="UER00612"/>
</dbReference>
<feature type="domain" description="Phospholipid/glycerol acyltransferase" evidence="7">
    <location>
        <begin position="150"/>
        <end position="273"/>
    </location>
</feature>
<dbReference type="PANTHER" id="PTHR12563:SF17">
    <property type="entry name" value="DIHYDROXYACETONE PHOSPHATE ACYLTRANSFERASE"/>
    <property type="match status" value="1"/>
</dbReference>
<dbReference type="InterPro" id="IPR002123">
    <property type="entry name" value="Plipid/glycerol_acylTrfase"/>
</dbReference>
<dbReference type="SMART" id="SM00563">
    <property type="entry name" value="PlsC"/>
    <property type="match status" value="1"/>
</dbReference>
<dbReference type="InterPro" id="IPR022284">
    <property type="entry name" value="GPAT/DHAPAT"/>
</dbReference>
<evidence type="ECO:0000256" key="2">
    <source>
        <dbReference type="ARBA" id="ARBA00004765"/>
    </source>
</evidence>
<keyword evidence="9" id="KW-1185">Reference proteome</keyword>
<proteinExistence type="predicted"/>
<evidence type="ECO:0000256" key="6">
    <source>
        <dbReference type="SAM" id="Phobius"/>
    </source>
</evidence>
<protein>
    <recommendedName>
        <fullName evidence="4">Glycerol-3-phosphate acyltransferase</fullName>
        <ecNumber evidence="3">2.3.1.15</ecNumber>
    </recommendedName>
</protein>
<keyword evidence="6" id="KW-0472">Membrane</keyword>
<name>A0A3P3DNP4_9RHOB</name>
<reference evidence="8 9" key="1">
    <citation type="submission" date="2018-11" db="EMBL/GenBank/DDBJ databases">
        <title>Gemmobacter sp. nov., YIM 102744-1 draft genome.</title>
        <authorList>
            <person name="Li G."/>
            <person name="Jiang Y."/>
        </authorList>
    </citation>
    <scope>NUCLEOTIDE SEQUENCE [LARGE SCALE GENOMIC DNA]</scope>
    <source>
        <strain evidence="8 9">YIM 102744-1</strain>
    </source>
</reference>
<organism evidence="8 9">
    <name type="scientific">Falsigemmobacter faecalis</name>
    <dbReference type="NCBI Taxonomy" id="2488730"/>
    <lineage>
        <taxon>Bacteria</taxon>
        <taxon>Pseudomonadati</taxon>
        <taxon>Pseudomonadota</taxon>
        <taxon>Alphaproteobacteria</taxon>
        <taxon>Rhodobacterales</taxon>
        <taxon>Paracoccaceae</taxon>
        <taxon>Falsigemmobacter</taxon>
    </lineage>
</organism>
<dbReference type="EC" id="2.3.1.15" evidence="3"/>
<dbReference type="OrthoDB" id="335193at2"/>
<dbReference type="GO" id="GO:0004366">
    <property type="term" value="F:glycerol-3-phosphate O-acyltransferase activity"/>
    <property type="evidence" value="ECO:0007669"/>
    <property type="project" value="UniProtKB-EC"/>
</dbReference>
<comment type="pathway">
    <text evidence="2">Phospholipid metabolism; CDP-diacylglycerol biosynthesis; CDP-diacylglycerol from sn-glycerol 3-phosphate: step 1/3.</text>
</comment>
<evidence type="ECO:0000256" key="1">
    <source>
        <dbReference type="ARBA" id="ARBA00004184"/>
    </source>
</evidence>
<gene>
    <name evidence="8" type="ORF">EG244_10920</name>
</gene>
<keyword evidence="6" id="KW-1133">Transmembrane helix</keyword>
<dbReference type="Pfam" id="PF19277">
    <property type="entry name" value="GPAT_C"/>
    <property type="match status" value="1"/>
</dbReference>
<dbReference type="Proteomes" id="UP000282125">
    <property type="component" value="Unassembled WGS sequence"/>
</dbReference>
<evidence type="ECO:0000313" key="8">
    <source>
        <dbReference type="EMBL" id="RRH74258.1"/>
    </source>
</evidence>
<evidence type="ECO:0000256" key="5">
    <source>
        <dbReference type="ARBA" id="ARBA00048427"/>
    </source>
</evidence>
<dbReference type="EMBL" id="RRAZ01000014">
    <property type="protein sequence ID" value="RRH74258.1"/>
    <property type="molecule type" value="Genomic_DNA"/>
</dbReference>
<evidence type="ECO:0000256" key="4">
    <source>
        <dbReference type="ARBA" id="ARBA00013432"/>
    </source>
</evidence>
<comment type="catalytic activity">
    <reaction evidence="5">
        <text>sn-glycerol 3-phosphate + an acyl-CoA = a 1-acyl-sn-glycero-3-phosphate + CoA</text>
        <dbReference type="Rhea" id="RHEA:15325"/>
        <dbReference type="ChEBI" id="CHEBI:57287"/>
        <dbReference type="ChEBI" id="CHEBI:57597"/>
        <dbReference type="ChEBI" id="CHEBI:57970"/>
        <dbReference type="ChEBI" id="CHEBI:58342"/>
        <dbReference type="EC" id="2.3.1.15"/>
    </reaction>
</comment>
<dbReference type="SUPFAM" id="SSF69593">
    <property type="entry name" value="Glycerol-3-phosphate (1)-acyltransferase"/>
    <property type="match status" value="1"/>
</dbReference>
<dbReference type="Pfam" id="PF01553">
    <property type="entry name" value="Acyltransferase"/>
    <property type="match status" value="1"/>
</dbReference>
<comment type="subcellular location">
    <subcellularLocation>
        <location evidence="1">Endomembrane system</location>
        <topology evidence="1">Peripheral membrane protein</topology>
    </subcellularLocation>
</comment>
<dbReference type="GO" id="GO:0012505">
    <property type="term" value="C:endomembrane system"/>
    <property type="evidence" value="ECO:0007669"/>
    <property type="project" value="UniProtKB-SubCell"/>
</dbReference>
<evidence type="ECO:0000313" key="9">
    <source>
        <dbReference type="Proteomes" id="UP000282125"/>
    </source>
</evidence>
<keyword evidence="8" id="KW-0012">Acyltransferase</keyword>
<evidence type="ECO:0000256" key="3">
    <source>
        <dbReference type="ARBA" id="ARBA00013113"/>
    </source>
</evidence>
<keyword evidence="8" id="KW-0808">Transferase</keyword>
<dbReference type="RefSeq" id="WP_124965029.1">
    <property type="nucleotide sequence ID" value="NZ_RRAZ01000014.1"/>
</dbReference>
<comment type="caution">
    <text evidence="8">The sequence shown here is derived from an EMBL/GenBank/DDBJ whole genome shotgun (WGS) entry which is preliminary data.</text>
</comment>
<keyword evidence="6" id="KW-0812">Transmembrane</keyword>
<dbReference type="InterPro" id="IPR045520">
    <property type="entry name" value="GPAT/DHAPAT_C"/>
</dbReference>
<sequence length="452" mass="50950">MGTVELPVWALVLILGFASVTFASHFLFPSVRWFVRRRMERLVSRLNLRLKRPIEPFKLLERHDLIQQLSYDPQVLSAVLQHARDTGLPRNVAFERARRYAREIVPAFSARTYFNVAGRIAKWLSLLMYRVDVSARDESALQHIPQDSTVIFVMNHRSNMDYVLLTWVASSQMTLSYAVGEWARVWPLSGLIRAMGAYFIRRKSLNPLYRKVLERYVQTATQEGVAQAIFPEGRLSLDGRTAPARLGLLSYILGAAKAGGRPVVFVPVGLNYDRVLEDRLLVRAGETGERRFRAGLGGIMIYVARMFWRRLWGKWDGFGQAAVRYGEPLPLEGLLRDEPDLTPEDLGRVLMARVGDALPVTPVPLVAAALTGGGMTRAALPARMAELRARLEARGTRLVLPDAAPEVILEEGLTRLLQRRILEERPEGFLAVKAGLLDYYAAPVWQILGEPR</sequence>